<organism evidence="2 3">
    <name type="scientific">Glossina pallidipes</name>
    <name type="common">Tsetse fly</name>
    <dbReference type="NCBI Taxonomy" id="7398"/>
    <lineage>
        <taxon>Eukaryota</taxon>
        <taxon>Metazoa</taxon>
        <taxon>Ecdysozoa</taxon>
        <taxon>Arthropoda</taxon>
        <taxon>Hexapoda</taxon>
        <taxon>Insecta</taxon>
        <taxon>Pterygota</taxon>
        <taxon>Neoptera</taxon>
        <taxon>Endopterygota</taxon>
        <taxon>Diptera</taxon>
        <taxon>Brachycera</taxon>
        <taxon>Muscomorpha</taxon>
        <taxon>Hippoboscoidea</taxon>
        <taxon>Glossinidae</taxon>
        <taxon>Glossina</taxon>
    </lineage>
</organism>
<dbReference type="EnsemblMetazoa" id="GPAI017333-RA">
    <property type="protein sequence ID" value="GPAI017333-PA"/>
    <property type="gene ID" value="GPAI017333"/>
</dbReference>
<accession>A0A1A9ZK41</accession>
<reference evidence="2" key="2">
    <citation type="submission" date="2020-05" db="UniProtKB">
        <authorList>
            <consortium name="EnsemblMetazoa"/>
        </authorList>
    </citation>
    <scope>IDENTIFICATION</scope>
    <source>
        <strain evidence="2">IAEA</strain>
    </source>
</reference>
<dbReference type="STRING" id="7398.A0A1A9ZK41"/>
<keyword evidence="3" id="KW-1185">Reference proteome</keyword>
<sequence length="188" mass="21838">MNFKKFLTLFWLFLLLVTVIKGSCLEYGHSCWGAHGKRSGRTNIFHNDVNLPTVKIDFTNLNALKNQLDRKLNYGAGARDMDIPLGRALETHGKRKINPSVPVERTYMRNELLKQFNKNVKTQAMKSFPTKEYNNDWPTRGQSWMRIPMYQYRTSTYLANKGNKALLQHPSIKNDQKAEAEIMENEIN</sequence>
<name>A0A1A9ZK41_GLOPL</name>
<feature type="signal peptide" evidence="1">
    <location>
        <begin position="1"/>
        <end position="22"/>
    </location>
</feature>
<evidence type="ECO:0000313" key="3">
    <source>
        <dbReference type="Proteomes" id="UP000092445"/>
    </source>
</evidence>
<proteinExistence type="predicted"/>
<evidence type="ECO:0008006" key="4">
    <source>
        <dbReference type="Google" id="ProtNLM"/>
    </source>
</evidence>
<dbReference type="VEuPathDB" id="VectorBase:GPAI017333"/>
<evidence type="ECO:0000313" key="2">
    <source>
        <dbReference type="EnsemblMetazoa" id="GPAI017333-PA"/>
    </source>
</evidence>
<reference evidence="3" key="1">
    <citation type="submission" date="2014-03" db="EMBL/GenBank/DDBJ databases">
        <authorList>
            <person name="Aksoy S."/>
            <person name="Warren W."/>
            <person name="Wilson R.K."/>
        </authorList>
    </citation>
    <scope>NUCLEOTIDE SEQUENCE [LARGE SCALE GENOMIC DNA]</scope>
    <source>
        <strain evidence="3">IAEA</strain>
    </source>
</reference>
<protein>
    <recommendedName>
        <fullName evidence="4">CCHamide-1</fullName>
    </recommendedName>
</protein>
<dbReference type="AlphaFoldDB" id="A0A1A9ZK41"/>
<feature type="chain" id="PRO_5008402970" description="CCHamide-1" evidence="1">
    <location>
        <begin position="23"/>
        <end position="188"/>
    </location>
</feature>
<keyword evidence="1" id="KW-0732">Signal</keyword>
<evidence type="ECO:0000256" key="1">
    <source>
        <dbReference type="SAM" id="SignalP"/>
    </source>
</evidence>
<dbReference type="Proteomes" id="UP000092445">
    <property type="component" value="Unassembled WGS sequence"/>
</dbReference>